<sequence>MAATTTGLLDTVDFGRLDAEQDANVLDYFIEVGTAGAALRGKYLVVGRKGSGKTALFKHVAANVEGRAVELDLENYVFAAHRVLRDTGVSDAFAYAASWRLAIAVSMYLECRKDMRLRERFRGAMILRKLGAGANRGALAAIVDWLARVRKVELPSITGLASLGGIELGDPDEKVFDRDTAQLLEQLESLLAQAAMRKPVTALIDRLDDAWDGSEESLRLIGGAVRAARHYARLFEVDGTAPVVVFLRTDLWERIAFNDKNKIGQDTVNLDWTDDDLARVIDYRIHKTAGVPEGEGWAAVFTTERMRQKTSPLKYMIKRALGRPRDVVAFAIYARETALGNGHAVVERQDVYDAEVAYSRHILNELKDEIGEHVPNIVAVINALKGLERRTFTLAKWNEVAISSGVDPADAARVLDHLFESSVVGVLRAGGRKGGSTTIYRYQDRFLKATETGSLQVHPALTKELSLTDA</sequence>
<protein>
    <recommendedName>
        <fullName evidence="3">Orc1-like AAA ATPase domain-containing protein</fullName>
    </recommendedName>
</protein>
<evidence type="ECO:0000313" key="1">
    <source>
        <dbReference type="EMBL" id="MDN4487470.1"/>
    </source>
</evidence>
<dbReference type="SUPFAM" id="SSF52540">
    <property type="entry name" value="P-loop containing nucleoside triphosphate hydrolases"/>
    <property type="match status" value="1"/>
</dbReference>
<gene>
    <name evidence="1" type="ORF">QQX10_04715</name>
</gene>
<accession>A0AAW7M836</accession>
<dbReference type="RefSeq" id="WP_301118530.1">
    <property type="nucleotide sequence ID" value="NZ_JAUHPX010000002.1"/>
</dbReference>
<name>A0AAW7M836_9MICO</name>
<comment type="caution">
    <text evidence="1">The sequence shown here is derived from an EMBL/GenBank/DDBJ whole genome shotgun (WGS) entry which is preliminary data.</text>
</comment>
<reference evidence="1" key="1">
    <citation type="submission" date="2023-06" db="EMBL/GenBank/DDBJ databases">
        <title>Sysu t00039.</title>
        <authorList>
            <person name="Gao L."/>
            <person name="Fang B.-Z."/>
            <person name="Li W.-J."/>
        </authorList>
    </citation>
    <scope>NUCLEOTIDE SEQUENCE</scope>
    <source>
        <strain evidence="1">SYSU T00039</strain>
    </source>
</reference>
<dbReference type="AlphaFoldDB" id="A0AAW7M836"/>
<evidence type="ECO:0008006" key="3">
    <source>
        <dbReference type="Google" id="ProtNLM"/>
    </source>
</evidence>
<organism evidence="1 2">
    <name type="scientific">Demequina lignilytica</name>
    <dbReference type="NCBI Taxonomy" id="3051663"/>
    <lineage>
        <taxon>Bacteria</taxon>
        <taxon>Bacillati</taxon>
        <taxon>Actinomycetota</taxon>
        <taxon>Actinomycetes</taxon>
        <taxon>Micrococcales</taxon>
        <taxon>Demequinaceae</taxon>
        <taxon>Demequina</taxon>
    </lineage>
</organism>
<dbReference type="Proteomes" id="UP001172737">
    <property type="component" value="Unassembled WGS sequence"/>
</dbReference>
<evidence type="ECO:0000313" key="2">
    <source>
        <dbReference type="Proteomes" id="UP001172737"/>
    </source>
</evidence>
<dbReference type="NCBIfam" id="NF047389">
    <property type="entry name" value="ATPase_Sll1717"/>
    <property type="match status" value="1"/>
</dbReference>
<keyword evidence="2" id="KW-1185">Reference proteome</keyword>
<dbReference type="InterPro" id="IPR059206">
    <property type="entry name" value="Sll1717-like"/>
</dbReference>
<dbReference type="InterPro" id="IPR027417">
    <property type="entry name" value="P-loop_NTPase"/>
</dbReference>
<proteinExistence type="predicted"/>
<dbReference type="EMBL" id="JAUHPX010000002">
    <property type="protein sequence ID" value="MDN4487470.1"/>
    <property type="molecule type" value="Genomic_DNA"/>
</dbReference>